<dbReference type="InterPro" id="IPR007259">
    <property type="entry name" value="GCP"/>
</dbReference>
<evidence type="ECO:0000259" key="7">
    <source>
        <dbReference type="Pfam" id="PF04130"/>
    </source>
</evidence>
<protein>
    <recommendedName>
        <fullName evidence="5">Gamma-tubulin complex component</fullName>
    </recommendedName>
</protein>
<dbReference type="GO" id="GO:0005874">
    <property type="term" value="C:microtubule"/>
    <property type="evidence" value="ECO:0007669"/>
    <property type="project" value="UniProtKB-KW"/>
</dbReference>
<comment type="similarity">
    <text evidence="1 5">Belongs to the TUBGCP family.</text>
</comment>
<dbReference type="GO" id="GO:0000930">
    <property type="term" value="C:gamma-tubulin complex"/>
    <property type="evidence" value="ECO:0007669"/>
    <property type="project" value="TreeGrafter"/>
</dbReference>
<feature type="domain" description="Gamma tubulin complex component C-terminal" evidence="7">
    <location>
        <begin position="447"/>
        <end position="709"/>
    </location>
</feature>
<organism evidence="9">
    <name type="scientific">Amblyomma maculatum</name>
    <name type="common">Gulf Coast tick</name>
    <dbReference type="NCBI Taxonomy" id="34609"/>
    <lineage>
        <taxon>Eukaryota</taxon>
        <taxon>Metazoa</taxon>
        <taxon>Ecdysozoa</taxon>
        <taxon>Arthropoda</taxon>
        <taxon>Chelicerata</taxon>
        <taxon>Arachnida</taxon>
        <taxon>Acari</taxon>
        <taxon>Parasitiformes</taxon>
        <taxon>Ixodida</taxon>
        <taxon>Ixodoidea</taxon>
        <taxon>Ixodidae</taxon>
        <taxon>Amblyomminae</taxon>
        <taxon>Amblyomma</taxon>
    </lineage>
</organism>
<feature type="chain" id="PRO_5003447470" description="Gamma-tubulin complex component" evidence="6">
    <location>
        <begin position="17"/>
        <end position="735"/>
    </location>
</feature>
<keyword evidence="6" id="KW-0732">Signal</keyword>
<dbReference type="EMBL" id="JO845233">
    <property type="protein sequence ID" value="AEO36849.1"/>
    <property type="molecule type" value="mRNA"/>
</dbReference>
<dbReference type="AlphaFoldDB" id="G3MTN1"/>
<keyword evidence="2 5" id="KW-0963">Cytoplasm</keyword>
<keyword evidence="3 5" id="KW-0493">Microtubule</keyword>
<evidence type="ECO:0000256" key="1">
    <source>
        <dbReference type="ARBA" id="ARBA00010337"/>
    </source>
</evidence>
<feature type="domain" description="Gamma tubulin complex component protein N-terminal" evidence="8">
    <location>
        <begin position="71"/>
        <end position="339"/>
    </location>
</feature>
<dbReference type="GO" id="GO:0043015">
    <property type="term" value="F:gamma-tubulin binding"/>
    <property type="evidence" value="ECO:0007669"/>
    <property type="project" value="InterPro"/>
</dbReference>
<dbReference type="GO" id="GO:0051225">
    <property type="term" value="P:spindle assembly"/>
    <property type="evidence" value="ECO:0007669"/>
    <property type="project" value="TreeGrafter"/>
</dbReference>
<evidence type="ECO:0000256" key="6">
    <source>
        <dbReference type="SAM" id="SignalP"/>
    </source>
</evidence>
<dbReference type="Pfam" id="PF04130">
    <property type="entry name" value="GCP_C_terminal"/>
    <property type="match status" value="1"/>
</dbReference>
<proteinExistence type="evidence at transcript level"/>
<dbReference type="PANTHER" id="PTHR19302:SF33">
    <property type="entry name" value="GAMMA-TUBULIN COMPLEX COMPONENT 5"/>
    <property type="match status" value="1"/>
</dbReference>
<evidence type="ECO:0000256" key="5">
    <source>
        <dbReference type="RuleBase" id="RU363050"/>
    </source>
</evidence>
<dbReference type="InterPro" id="IPR041470">
    <property type="entry name" value="GCP_N"/>
</dbReference>
<dbReference type="PANTHER" id="PTHR19302">
    <property type="entry name" value="GAMMA TUBULIN COMPLEX PROTEIN"/>
    <property type="match status" value="1"/>
</dbReference>
<evidence type="ECO:0000313" key="9">
    <source>
        <dbReference type="EMBL" id="AEO36849.1"/>
    </source>
</evidence>
<dbReference type="InterPro" id="IPR040457">
    <property type="entry name" value="GCP_C"/>
</dbReference>
<evidence type="ECO:0000259" key="8">
    <source>
        <dbReference type="Pfam" id="PF17681"/>
    </source>
</evidence>
<name>G3MTN1_AMBMU</name>
<comment type="subcellular location">
    <subcellularLocation>
        <location evidence="5">Cytoplasm</location>
        <location evidence="5">Cytoskeleton</location>
        <location evidence="5">Microtubule organizing center</location>
    </subcellularLocation>
</comment>
<dbReference type="GO" id="GO:0000922">
    <property type="term" value="C:spindle pole"/>
    <property type="evidence" value="ECO:0007669"/>
    <property type="project" value="InterPro"/>
</dbReference>
<dbReference type="GO" id="GO:0007020">
    <property type="term" value="P:microtubule nucleation"/>
    <property type="evidence" value="ECO:0007669"/>
    <property type="project" value="InterPro"/>
</dbReference>
<dbReference type="GO" id="GO:0051321">
    <property type="term" value="P:meiotic cell cycle"/>
    <property type="evidence" value="ECO:0007669"/>
    <property type="project" value="TreeGrafter"/>
</dbReference>
<dbReference type="Pfam" id="PF17681">
    <property type="entry name" value="GCP_N_terminal"/>
    <property type="match status" value="1"/>
</dbReference>
<keyword evidence="4 5" id="KW-0206">Cytoskeleton</keyword>
<feature type="signal peptide" evidence="6">
    <location>
        <begin position="1"/>
        <end position="16"/>
    </location>
</feature>
<sequence length="735" mass="83842">MLMFSLFSVQIWMALQDHVLPPYWSRCSAPVAPASTSTSSNLAKDWEAYLNSCGVVTPTGEHSILTERIILREVLWMMRGTKDLFVFSWNGARFVINDNFMLSHVTQTTLRNILEEMCHRASHVAHLLHFVSSVVGSLETVVVTLTFQAFANSILEQLEPYNRHLVYLEKKVMEQRETLTLAMLLEEMEPYFQLVSHIYDIYCSAVSPAPPINPVESTVKLLRALEQALESATVLSQENVLPQTVSLYLDSVKPYIDFIDELSSSGKLVDPYQEFPIRRAADIALEDPRYWKESLYICSSDCLDNVLGSHLVSLNSAGKSMEHLIHATQSKKEVLKSKSGILYASIVRSIRCLGSKLESMGDEVRALENVEEISMKMEEWSRKVGCYGLVSLERGKSYEDSYSEMHSSTCRLSQIQQAIRNAVAERCSQNSAKFLHYLKSECELSVQIEVIHNHFLMFAGDIMHSFASEMFSKLLSKTPEMWQNLSILNFALQEALSWHCTSSYFLKNLSMRLRQSSPKVWLDGFDNVVFCYSVSWPVTIVLTETTLDLYNRIFVFLCKVKCAKFAVEELHFQALNCCECETSVKQTVHFLQLLRFQALSFLNSFHACLMQDVLHSSKLVFDAELQSATDLDMVIKCHEDFVAKVYRQCLLSEPFAELREGMLILLQLGIKLHVLWNSGVESILLSDVRSIHDKFLKHHVRFKHLARLYISRGYGDSSQLLTFALNMDTLQPMGI</sequence>
<dbReference type="GO" id="GO:0031122">
    <property type="term" value="P:cytoplasmic microtubule organization"/>
    <property type="evidence" value="ECO:0007669"/>
    <property type="project" value="TreeGrafter"/>
</dbReference>
<dbReference type="InterPro" id="IPR042241">
    <property type="entry name" value="GCP_C_sf"/>
</dbReference>
<dbReference type="GO" id="GO:0051011">
    <property type="term" value="F:microtubule minus-end binding"/>
    <property type="evidence" value="ECO:0007669"/>
    <property type="project" value="TreeGrafter"/>
</dbReference>
<evidence type="ECO:0000256" key="2">
    <source>
        <dbReference type="ARBA" id="ARBA00022490"/>
    </source>
</evidence>
<dbReference type="Gene3D" id="1.20.120.1900">
    <property type="entry name" value="Gamma-tubulin complex, C-terminal domain"/>
    <property type="match status" value="1"/>
</dbReference>
<evidence type="ECO:0000256" key="3">
    <source>
        <dbReference type="ARBA" id="ARBA00022701"/>
    </source>
</evidence>
<reference evidence="9" key="1">
    <citation type="journal article" date="2011" name="PLoS ONE">
        <title>A deep insight into the sialotranscriptome of the gulf coast tick, Amblyomma maculatum.</title>
        <authorList>
            <person name="Karim S."/>
            <person name="Singh P."/>
            <person name="Ribeiro J.M."/>
        </authorList>
    </citation>
    <scope>NUCLEOTIDE SEQUENCE</scope>
    <source>
        <tissue evidence="9">Salivary gland</tissue>
    </source>
</reference>
<accession>G3MTN1</accession>
<evidence type="ECO:0000256" key="4">
    <source>
        <dbReference type="ARBA" id="ARBA00023212"/>
    </source>
</evidence>
<dbReference type="GO" id="GO:0000278">
    <property type="term" value="P:mitotic cell cycle"/>
    <property type="evidence" value="ECO:0007669"/>
    <property type="project" value="TreeGrafter"/>
</dbReference>